<dbReference type="Gene3D" id="3.40.30.10">
    <property type="entry name" value="Glutaredoxin"/>
    <property type="match status" value="1"/>
</dbReference>
<dbReference type="AlphaFoldDB" id="A0A9Q0QPB1"/>
<dbReference type="CDD" id="cd02999">
    <property type="entry name" value="PDI_a_ERp44_like"/>
    <property type="match status" value="1"/>
</dbReference>
<evidence type="ECO:0000256" key="3">
    <source>
        <dbReference type="ARBA" id="ARBA00022729"/>
    </source>
</evidence>
<evidence type="ECO:0000313" key="10">
    <source>
        <dbReference type="EMBL" id="KAJ4966927.1"/>
    </source>
</evidence>
<protein>
    <recommendedName>
        <fullName evidence="9">Thioredoxin domain-containing protein</fullName>
    </recommendedName>
</protein>
<keyword evidence="6" id="KW-0325">Glycoprotein</keyword>
<evidence type="ECO:0000256" key="1">
    <source>
        <dbReference type="ARBA" id="ARBA00004167"/>
    </source>
</evidence>
<proteinExistence type="predicted"/>
<evidence type="ECO:0000256" key="2">
    <source>
        <dbReference type="ARBA" id="ARBA00022692"/>
    </source>
</evidence>
<dbReference type="InterPro" id="IPR036249">
    <property type="entry name" value="Thioredoxin-like_sf"/>
</dbReference>
<feature type="signal peptide" evidence="8">
    <location>
        <begin position="1"/>
        <end position="24"/>
    </location>
</feature>
<gene>
    <name evidence="10" type="ORF">NE237_018776</name>
</gene>
<evidence type="ECO:0000313" key="11">
    <source>
        <dbReference type="Proteomes" id="UP001141806"/>
    </source>
</evidence>
<reference evidence="10" key="1">
    <citation type="journal article" date="2023" name="Plant J.">
        <title>The genome of the king protea, Protea cynaroides.</title>
        <authorList>
            <person name="Chang J."/>
            <person name="Duong T.A."/>
            <person name="Schoeman C."/>
            <person name="Ma X."/>
            <person name="Roodt D."/>
            <person name="Barker N."/>
            <person name="Li Z."/>
            <person name="Van de Peer Y."/>
            <person name="Mizrachi E."/>
        </authorList>
    </citation>
    <scope>NUCLEOTIDE SEQUENCE</scope>
    <source>
        <tissue evidence="10">Young leaves</tissue>
    </source>
</reference>
<evidence type="ECO:0000256" key="8">
    <source>
        <dbReference type="SAM" id="SignalP"/>
    </source>
</evidence>
<comment type="subcellular location">
    <subcellularLocation>
        <location evidence="1">Membrane</location>
        <topology evidence="1">Single-pass membrane protein</topology>
    </subcellularLocation>
</comment>
<dbReference type="InterPro" id="IPR013766">
    <property type="entry name" value="Thioredoxin_domain"/>
</dbReference>
<organism evidence="10 11">
    <name type="scientific">Protea cynaroides</name>
    <dbReference type="NCBI Taxonomy" id="273540"/>
    <lineage>
        <taxon>Eukaryota</taxon>
        <taxon>Viridiplantae</taxon>
        <taxon>Streptophyta</taxon>
        <taxon>Embryophyta</taxon>
        <taxon>Tracheophyta</taxon>
        <taxon>Spermatophyta</taxon>
        <taxon>Magnoliopsida</taxon>
        <taxon>Proteales</taxon>
        <taxon>Proteaceae</taxon>
        <taxon>Protea</taxon>
    </lineage>
</organism>
<evidence type="ECO:0000256" key="7">
    <source>
        <dbReference type="SAM" id="Phobius"/>
    </source>
</evidence>
<dbReference type="SUPFAM" id="SSF52833">
    <property type="entry name" value="Thioredoxin-like"/>
    <property type="match status" value="1"/>
</dbReference>
<feature type="domain" description="Thioredoxin" evidence="9">
    <location>
        <begin position="40"/>
        <end position="178"/>
    </location>
</feature>
<name>A0A9Q0QPB1_9MAGN</name>
<dbReference type="PROSITE" id="PS51352">
    <property type="entry name" value="THIOREDOXIN_2"/>
    <property type="match status" value="1"/>
</dbReference>
<keyword evidence="4 7" id="KW-1133">Transmembrane helix</keyword>
<dbReference type="PANTHER" id="PTHR46854:SF1">
    <property type="entry name" value="5'-ADENYLYLSULFATE REDUCTASE-LIKE 4-RELATED"/>
    <property type="match status" value="1"/>
</dbReference>
<sequence length="327" mass="37201">MATRCWQTRILLLLVFRWVTCGDAQPFSVPLSSSSVCPLVSVADSFLQFRDLCWDPDWLSNGAFRGNFVSVMEGDEILLQKALNLVHRNSDEYVSVLFYASWCPFSRTCRPTFTLLSSLYPSIHHFAVEESAIRPSILSRYGIHGFPTVFLFNSTMRVRYHGSRTLSSLVSFYTDVTGIKPVSVRKLSMEKSGNPSNLAKVEYTEQESCPFSWARSPENILRQESYLALATMFVLLRFLYFLYPMLLACAQYIWRRHVRNSNLVSLWKLPLAYLNQAVQVFNVLKEPCKRSNLQEGAMNARVWASKSLASVSIGDASSSRGYSGNER</sequence>
<accession>A0A9Q0QPB1</accession>
<evidence type="ECO:0000259" key="9">
    <source>
        <dbReference type="PROSITE" id="PS51352"/>
    </source>
</evidence>
<dbReference type="InterPro" id="IPR044606">
    <property type="entry name" value="APRL4/6"/>
</dbReference>
<dbReference type="GO" id="GO:0016020">
    <property type="term" value="C:membrane"/>
    <property type="evidence" value="ECO:0007669"/>
    <property type="project" value="UniProtKB-SubCell"/>
</dbReference>
<dbReference type="PANTHER" id="PTHR46854">
    <property type="entry name" value="5'-ADENYLYLSULFATE REDUCTASE-LIKE 4-RELATED"/>
    <property type="match status" value="1"/>
</dbReference>
<dbReference type="EMBL" id="JAMYWD010000007">
    <property type="protein sequence ID" value="KAJ4966927.1"/>
    <property type="molecule type" value="Genomic_DNA"/>
</dbReference>
<comment type="caution">
    <text evidence="10">The sequence shown here is derived from an EMBL/GenBank/DDBJ whole genome shotgun (WGS) entry which is preliminary data.</text>
</comment>
<dbReference type="Proteomes" id="UP001141806">
    <property type="component" value="Unassembled WGS sequence"/>
</dbReference>
<feature type="chain" id="PRO_5040262860" description="Thioredoxin domain-containing protein" evidence="8">
    <location>
        <begin position="25"/>
        <end position="327"/>
    </location>
</feature>
<keyword evidence="2 7" id="KW-0812">Transmembrane</keyword>
<keyword evidence="3 8" id="KW-0732">Signal</keyword>
<evidence type="ECO:0000256" key="4">
    <source>
        <dbReference type="ARBA" id="ARBA00022989"/>
    </source>
</evidence>
<evidence type="ECO:0000256" key="5">
    <source>
        <dbReference type="ARBA" id="ARBA00023136"/>
    </source>
</evidence>
<dbReference type="OrthoDB" id="19690at2759"/>
<keyword evidence="5 7" id="KW-0472">Membrane</keyword>
<keyword evidence="11" id="KW-1185">Reference proteome</keyword>
<evidence type="ECO:0000256" key="6">
    <source>
        <dbReference type="ARBA" id="ARBA00023180"/>
    </source>
</evidence>
<feature type="transmembrane region" description="Helical" evidence="7">
    <location>
        <begin position="226"/>
        <end position="254"/>
    </location>
</feature>
<dbReference type="Pfam" id="PF00085">
    <property type="entry name" value="Thioredoxin"/>
    <property type="match status" value="1"/>
</dbReference>